<dbReference type="STRING" id="431595.K3WXI9"/>
<keyword evidence="6" id="KW-1185">Reference proteome</keyword>
<evidence type="ECO:0000259" key="4">
    <source>
        <dbReference type="Pfam" id="PF00248"/>
    </source>
</evidence>
<dbReference type="InterPro" id="IPR023210">
    <property type="entry name" value="NADP_OxRdtase_dom"/>
</dbReference>
<dbReference type="Pfam" id="PF00248">
    <property type="entry name" value="Aldo_ket_red"/>
    <property type="match status" value="1"/>
</dbReference>
<dbReference type="SUPFAM" id="SSF51430">
    <property type="entry name" value="NAD(P)-linked oxidoreductase"/>
    <property type="match status" value="1"/>
</dbReference>
<sequence>MDIVYRIFERSCVDYDYVNLYKKYKYGLTTWCLLASGVLTGKYSSGVPEGTRLSIDRADLTEDHCQRAAKLIGTAFNRWCASNPNVWTVILGAPSISQLEENLKANAAIDKVMPEIKAHVDETVQFVPKVVENDAFSKVRTKWLQKTKGDQLLLMAC</sequence>
<organism evidence="5 6">
    <name type="scientific">Globisporangium ultimum (strain ATCC 200006 / CBS 805.95 / DAOM BR144)</name>
    <name type="common">Pythium ultimum</name>
    <dbReference type="NCBI Taxonomy" id="431595"/>
    <lineage>
        <taxon>Eukaryota</taxon>
        <taxon>Sar</taxon>
        <taxon>Stramenopiles</taxon>
        <taxon>Oomycota</taxon>
        <taxon>Peronosporomycetes</taxon>
        <taxon>Pythiales</taxon>
        <taxon>Pythiaceae</taxon>
        <taxon>Globisporangium</taxon>
    </lineage>
</organism>
<evidence type="ECO:0000256" key="1">
    <source>
        <dbReference type="ARBA" id="ARBA00006515"/>
    </source>
</evidence>
<proteinExistence type="inferred from homology"/>
<dbReference type="InterPro" id="IPR005399">
    <property type="entry name" value="K_chnl_volt-dep_bsu_KCNAB-rel"/>
</dbReference>
<dbReference type="Proteomes" id="UP000019132">
    <property type="component" value="Unassembled WGS sequence"/>
</dbReference>
<dbReference type="VEuPathDB" id="FungiDB:PYU1_G009669"/>
<dbReference type="PANTHER" id="PTHR43150:SF2">
    <property type="entry name" value="HYPERKINETIC, ISOFORM M"/>
    <property type="match status" value="1"/>
</dbReference>
<accession>K3WXI9</accession>
<keyword evidence="3" id="KW-0560">Oxidoreductase</keyword>
<evidence type="ECO:0000313" key="5">
    <source>
        <dbReference type="EnsemblProtists" id="PYU1_T009687"/>
    </source>
</evidence>
<keyword evidence="2" id="KW-0521">NADP</keyword>
<dbReference type="eggNOG" id="KOG1575">
    <property type="taxonomic scope" value="Eukaryota"/>
</dbReference>
<dbReference type="OMA" id="MVESEFM"/>
<reference evidence="5" key="3">
    <citation type="submission" date="2015-02" db="UniProtKB">
        <authorList>
            <consortium name="EnsemblProtists"/>
        </authorList>
    </citation>
    <scope>IDENTIFICATION</scope>
    <source>
        <strain evidence="5">DAOM BR144</strain>
    </source>
</reference>
<dbReference type="Gene3D" id="3.20.20.100">
    <property type="entry name" value="NADP-dependent oxidoreductase domain"/>
    <property type="match status" value="1"/>
</dbReference>
<reference evidence="6" key="2">
    <citation type="submission" date="2010-04" db="EMBL/GenBank/DDBJ databases">
        <authorList>
            <person name="Buell R."/>
            <person name="Hamilton J."/>
            <person name="Hostetler J."/>
        </authorList>
    </citation>
    <scope>NUCLEOTIDE SEQUENCE [LARGE SCALE GENOMIC DNA]</scope>
    <source>
        <strain evidence="6">DAOM:BR144</strain>
    </source>
</reference>
<dbReference type="AlphaFoldDB" id="K3WXI9"/>
<evidence type="ECO:0000256" key="3">
    <source>
        <dbReference type="ARBA" id="ARBA00023002"/>
    </source>
</evidence>
<name>K3WXI9_GLOUD</name>
<dbReference type="InParanoid" id="K3WXI9"/>
<dbReference type="HOGENOM" id="CLU_023205_17_1_1"/>
<dbReference type="PANTHER" id="PTHR43150">
    <property type="entry name" value="HYPERKINETIC, ISOFORM M"/>
    <property type="match status" value="1"/>
</dbReference>
<comment type="similarity">
    <text evidence="1">Belongs to the shaker potassium channel beta subunit family.</text>
</comment>
<dbReference type="EnsemblProtists" id="PYU1_T009687">
    <property type="protein sequence ID" value="PYU1_T009687"/>
    <property type="gene ID" value="PYU1_G009669"/>
</dbReference>
<evidence type="ECO:0000256" key="2">
    <source>
        <dbReference type="ARBA" id="ARBA00022857"/>
    </source>
</evidence>
<dbReference type="GO" id="GO:0016491">
    <property type="term" value="F:oxidoreductase activity"/>
    <property type="evidence" value="ECO:0007669"/>
    <property type="project" value="UniProtKB-KW"/>
</dbReference>
<dbReference type="InterPro" id="IPR036812">
    <property type="entry name" value="NAD(P)_OxRdtase_dom_sf"/>
</dbReference>
<evidence type="ECO:0000313" key="6">
    <source>
        <dbReference type="Proteomes" id="UP000019132"/>
    </source>
</evidence>
<dbReference type="EMBL" id="GL376615">
    <property type="status" value="NOT_ANNOTATED_CDS"/>
    <property type="molecule type" value="Genomic_DNA"/>
</dbReference>
<reference evidence="6" key="1">
    <citation type="journal article" date="2010" name="Genome Biol.">
        <title>Genome sequence of the necrotrophic plant pathogen Pythium ultimum reveals original pathogenicity mechanisms and effector repertoire.</title>
        <authorList>
            <person name="Levesque C.A."/>
            <person name="Brouwer H."/>
            <person name="Cano L."/>
            <person name="Hamilton J.P."/>
            <person name="Holt C."/>
            <person name="Huitema E."/>
            <person name="Raffaele S."/>
            <person name="Robideau G.P."/>
            <person name="Thines M."/>
            <person name="Win J."/>
            <person name="Zerillo M.M."/>
            <person name="Beakes G.W."/>
            <person name="Boore J.L."/>
            <person name="Busam D."/>
            <person name="Dumas B."/>
            <person name="Ferriera S."/>
            <person name="Fuerstenberg S.I."/>
            <person name="Gachon C.M."/>
            <person name="Gaulin E."/>
            <person name="Govers F."/>
            <person name="Grenville-Briggs L."/>
            <person name="Horner N."/>
            <person name="Hostetler J."/>
            <person name="Jiang R.H."/>
            <person name="Johnson J."/>
            <person name="Krajaejun T."/>
            <person name="Lin H."/>
            <person name="Meijer H.J."/>
            <person name="Moore B."/>
            <person name="Morris P."/>
            <person name="Phuntmart V."/>
            <person name="Puiu D."/>
            <person name="Shetty J."/>
            <person name="Stajich J.E."/>
            <person name="Tripathy S."/>
            <person name="Wawra S."/>
            <person name="van West P."/>
            <person name="Whitty B.R."/>
            <person name="Coutinho P.M."/>
            <person name="Henrissat B."/>
            <person name="Martin F."/>
            <person name="Thomas P.D."/>
            <person name="Tyler B.M."/>
            <person name="De Vries R.P."/>
            <person name="Kamoun S."/>
            <person name="Yandell M."/>
            <person name="Tisserat N."/>
            <person name="Buell C.R."/>
        </authorList>
    </citation>
    <scope>NUCLEOTIDE SEQUENCE</scope>
    <source>
        <strain evidence="6">DAOM:BR144</strain>
    </source>
</reference>
<feature type="domain" description="NADP-dependent oxidoreductase" evidence="4">
    <location>
        <begin position="15"/>
        <end position="119"/>
    </location>
</feature>
<protein>
    <recommendedName>
        <fullName evidence="4">NADP-dependent oxidoreductase domain-containing protein</fullName>
    </recommendedName>
</protein>